<accession>A0A1Y2IZ97</accession>
<keyword evidence="3" id="KW-1185">Reference proteome</keyword>
<proteinExistence type="predicted"/>
<reference evidence="2 3" key="1">
    <citation type="journal article" date="2015" name="Biotechnol. Biofuels">
        <title>Enhanced degradation of softwood versus hardwood by the white-rot fungus Pycnoporus coccineus.</title>
        <authorList>
            <person name="Couturier M."/>
            <person name="Navarro D."/>
            <person name="Chevret D."/>
            <person name="Henrissat B."/>
            <person name="Piumi F."/>
            <person name="Ruiz-Duenas F.J."/>
            <person name="Martinez A.T."/>
            <person name="Grigoriev I.V."/>
            <person name="Riley R."/>
            <person name="Lipzen A."/>
            <person name="Berrin J.G."/>
            <person name="Master E.R."/>
            <person name="Rosso M.N."/>
        </authorList>
    </citation>
    <scope>NUCLEOTIDE SEQUENCE [LARGE SCALE GENOMIC DNA]</scope>
    <source>
        <strain evidence="2 3">BRFM310</strain>
    </source>
</reference>
<gene>
    <name evidence="2" type="ORF">PYCCODRAFT_1151955</name>
</gene>
<sequence length="342" mass="38752">MASPMLHIPVTAVSPSVSDTAALRTTLRRAKVRHRLVPPRRGVQTGYLARPGTPSARGRQRFTSLRRCDALRRRTGLGFAGAHVLRAVLYVQIRSARRRAPYPRAPPTATSTQRQSKNRRARAVRVHAQRVNPPCSAPYARLVLLMDALRRRRLEHYCLARSVGWRTVSASSVETCDVGCPVRTRGVRRFYRRRAIHGRRRTRRRLAHGRRHSDRSGLVSDVRMRHGRSSLKVLMDSLMGHLLRGRWRRRGILGDAPRHSSQSMRAAQLGGWVPAQCYSTHRNDRRVDLPAQFLEYADGRSRTVLPSTHRECASSTPAPCTSLISAAIQEYWGRRMPPLQGT</sequence>
<organism evidence="2 3">
    <name type="scientific">Trametes coccinea (strain BRFM310)</name>
    <name type="common">Pycnoporus coccineus</name>
    <dbReference type="NCBI Taxonomy" id="1353009"/>
    <lineage>
        <taxon>Eukaryota</taxon>
        <taxon>Fungi</taxon>
        <taxon>Dikarya</taxon>
        <taxon>Basidiomycota</taxon>
        <taxon>Agaricomycotina</taxon>
        <taxon>Agaricomycetes</taxon>
        <taxon>Polyporales</taxon>
        <taxon>Polyporaceae</taxon>
        <taxon>Trametes</taxon>
    </lineage>
</organism>
<protein>
    <submittedName>
        <fullName evidence="2">Uncharacterized protein</fullName>
    </submittedName>
</protein>
<dbReference type="AlphaFoldDB" id="A0A1Y2IZ97"/>
<evidence type="ECO:0000256" key="1">
    <source>
        <dbReference type="SAM" id="MobiDB-lite"/>
    </source>
</evidence>
<evidence type="ECO:0000313" key="2">
    <source>
        <dbReference type="EMBL" id="OSD05541.1"/>
    </source>
</evidence>
<dbReference type="EMBL" id="KZ084092">
    <property type="protein sequence ID" value="OSD05541.1"/>
    <property type="molecule type" value="Genomic_DNA"/>
</dbReference>
<name>A0A1Y2IZ97_TRAC3</name>
<dbReference type="Proteomes" id="UP000193067">
    <property type="component" value="Unassembled WGS sequence"/>
</dbReference>
<evidence type="ECO:0000313" key="3">
    <source>
        <dbReference type="Proteomes" id="UP000193067"/>
    </source>
</evidence>
<feature type="region of interest" description="Disordered" evidence="1">
    <location>
        <begin position="40"/>
        <end position="59"/>
    </location>
</feature>
<feature type="region of interest" description="Disordered" evidence="1">
    <location>
        <begin position="99"/>
        <end position="118"/>
    </location>
</feature>